<accession>A0A917KYN1</accession>
<feature type="transmembrane region" description="Helical" evidence="1">
    <location>
        <begin position="6"/>
        <end position="26"/>
    </location>
</feature>
<reference evidence="2" key="1">
    <citation type="journal article" date="2014" name="Int. J. Syst. Evol. Microbiol.">
        <title>Complete genome sequence of Corynebacterium casei LMG S-19264T (=DSM 44701T), isolated from a smear-ripened cheese.</title>
        <authorList>
            <consortium name="US DOE Joint Genome Institute (JGI-PGF)"/>
            <person name="Walter F."/>
            <person name="Albersmeier A."/>
            <person name="Kalinowski J."/>
            <person name="Ruckert C."/>
        </authorList>
    </citation>
    <scope>NUCLEOTIDE SEQUENCE</scope>
    <source>
        <strain evidence="2">CGMCC 4.7272</strain>
    </source>
</reference>
<reference evidence="2" key="2">
    <citation type="submission" date="2020-09" db="EMBL/GenBank/DDBJ databases">
        <authorList>
            <person name="Sun Q."/>
            <person name="Zhou Y."/>
        </authorList>
    </citation>
    <scope>NUCLEOTIDE SEQUENCE</scope>
    <source>
        <strain evidence="2">CGMCC 4.7272</strain>
    </source>
</reference>
<evidence type="ECO:0000313" key="3">
    <source>
        <dbReference type="Proteomes" id="UP000625682"/>
    </source>
</evidence>
<keyword evidence="1" id="KW-0472">Membrane</keyword>
<keyword evidence="3" id="KW-1185">Reference proteome</keyword>
<name>A0A917KYN1_9ACTN</name>
<dbReference type="EMBL" id="BMMU01000009">
    <property type="protein sequence ID" value="GGJ34342.1"/>
    <property type="molecule type" value="Genomic_DNA"/>
</dbReference>
<organism evidence="2 3">
    <name type="scientific">Streptomyces lacrimifluminis</name>
    <dbReference type="NCBI Taxonomy" id="1500077"/>
    <lineage>
        <taxon>Bacteria</taxon>
        <taxon>Bacillati</taxon>
        <taxon>Actinomycetota</taxon>
        <taxon>Actinomycetes</taxon>
        <taxon>Kitasatosporales</taxon>
        <taxon>Streptomycetaceae</taxon>
        <taxon>Streptomyces</taxon>
    </lineage>
</organism>
<proteinExistence type="predicted"/>
<keyword evidence="1" id="KW-0812">Transmembrane</keyword>
<sequence length="71" mass="8646">MTMTGLWVVLGSLIFGVGWFLIEHYLDERKTLRSIQRPKQRSAEEIALDMRRRKHDTMRRMRDVARNYRRP</sequence>
<protein>
    <submittedName>
        <fullName evidence="2">Uncharacterized protein</fullName>
    </submittedName>
</protein>
<dbReference type="Proteomes" id="UP000625682">
    <property type="component" value="Unassembled WGS sequence"/>
</dbReference>
<dbReference type="RefSeq" id="WP_189148163.1">
    <property type="nucleotide sequence ID" value="NZ_BAABER010000020.1"/>
</dbReference>
<evidence type="ECO:0000313" key="2">
    <source>
        <dbReference type="EMBL" id="GGJ34342.1"/>
    </source>
</evidence>
<comment type="caution">
    <text evidence="2">The sequence shown here is derived from an EMBL/GenBank/DDBJ whole genome shotgun (WGS) entry which is preliminary data.</text>
</comment>
<gene>
    <name evidence="2" type="ORF">GCM10012282_33850</name>
</gene>
<evidence type="ECO:0000256" key="1">
    <source>
        <dbReference type="SAM" id="Phobius"/>
    </source>
</evidence>
<dbReference type="AlphaFoldDB" id="A0A917KYN1"/>
<keyword evidence="1" id="KW-1133">Transmembrane helix</keyword>